<evidence type="ECO:0000313" key="2">
    <source>
        <dbReference type="Proteomes" id="UP000824120"/>
    </source>
</evidence>
<proteinExistence type="predicted"/>
<dbReference type="EMBL" id="JACXVP010000001">
    <property type="protein sequence ID" value="KAG5631440.1"/>
    <property type="molecule type" value="Genomic_DNA"/>
</dbReference>
<protein>
    <submittedName>
        <fullName evidence="1">Uncharacterized protein</fullName>
    </submittedName>
</protein>
<keyword evidence="2" id="KW-1185">Reference proteome</keyword>
<organism evidence="1 2">
    <name type="scientific">Solanum commersonii</name>
    <name type="common">Commerson's wild potato</name>
    <name type="synonym">Commerson's nightshade</name>
    <dbReference type="NCBI Taxonomy" id="4109"/>
    <lineage>
        <taxon>Eukaryota</taxon>
        <taxon>Viridiplantae</taxon>
        <taxon>Streptophyta</taxon>
        <taxon>Embryophyta</taxon>
        <taxon>Tracheophyta</taxon>
        <taxon>Spermatophyta</taxon>
        <taxon>Magnoliopsida</taxon>
        <taxon>eudicotyledons</taxon>
        <taxon>Gunneridae</taxon>
        <taxon>Pentapetalae</taxon>
        <taxon>asterids</taxon>
        <taxon>lamiids</taxon>
        <taxon>Solanales</taxon>
        <taxon>Solanaceae</taxon>
        <taxon>Solanoideae</taxon>
        <taxon>Solaneae</taxon>
        <taxon>Solanum</taxon>
    </lineage>
</organism>
<sequence>MDRLWMWFHNAKKPDQSKVNVRDEYDVDNWKMILIITLFPNKDHELEKSLISHLDKQGLSRSGKTKH</sequence>
<evidence type="ECO:0000313" key="1">
    <source>
        <dbReference type="EMBL" id="KAG5631440.1"/>
    </source>
</evidence>
<gene>
    <name evidence="1" type="ORF">H5410_003157</name>
</gene>
<comment type="caution">
    <text evidence="1">The sequence shown here is derived from an EMBL/GenBank/DDBJ whole genome shotgun (WGS) entry which is preliminary data.</text>
</comment>
<dbReference type="Proteomes" id="UP000824120">
    <property type="component" value="Chromosome 1"/>
</dbReference>
<name>A0A9J6B494_SOLCO</name>
<reference evidence="1 2" key="1">
    <citation type="submission" date="2020-09" db="EMBL/GenBank/DDBJ databases">
        <title>De no assembly of potato wild relative species, Solanum commersonii.</title>
        <authorList>
            <person name="Cho K."/>
        </authorList>
    </citation>
    <scope>NUCLEOTIDE SEQUENCE [LARGE SCALE GENOMIC DNA]</scope>
    <source>
        <strain evidence="1">LZ3.2</strain>
        <tissue evidence="1">Leaf</tissue>
    </source>
</reference>
<dbReference type="AlphaFoldDB" id="A0A9J6B494"/>
<accession>A0A9J6B494</accession>